<evidence type="ECO:0000313" key="2">
    <source>
        <dbReference type="WBParaSite" id="sdigi.contig1075.g10163.t1"/>
    </source>
</evidence>
<organism evidence="1 2">
    <name type="scientific">Setaria digitata</name>
    <dbReference type="NCBI Taxonomy" id="48799"/>
    <lineage>
        <taxon>Eukaryota</taxon>
        <taxon>Metazoa</taxon>
        <taxon>Ecdysozoa</taxon>
        <taxon>Nematoda</taxon>
        <taxon>Chromadorea</taxon>
        <taxon>Rhabditida</taxon>
        <taxon>Spirurina</taxon>
        <taxon>Spiruromorpha</taxon>
        <taxon>Filarioidea</taxon>
        <taxon>Setariidae</taxon>
        <taxon>Setaria</taxon>
    </lineage>
</organism>
<dbReference type="AlphaFoldDB" id="A0A915PGR4"/>
<dbReference type="Proteomes" id="UP000887581">
    <property type="component" value="Unplaced"/>
</dbReference>
<sequence length="160" mass="17452">MIKHINPSALTCPPPHKEVQALLCAKETEEMALAFGKIPDISGVLRYLESETVMLHALQEHAAERNSPFSDLFLEQISALKKRENVPLNRLEEAERLPPDAIAAQGTGVHSEGETAEASQIGTCCESRGLTVSLHLGFGPSTQLGYLFQFFLLNPVKKGS</sequence>
<reference evidence="2" key="1">
    <citation type="submission" date="2022-11" db="UniProtKB">
        <authorList>
            <consortium name="WormBaseParasite"/>
        </authorList>
    </citation>
    <scope>IDENTIFICATION</scope>
</reference>
<dbReference type="WBParaSite" id="sdigi.contig1075.g10163.t1">
    <property type="protein sequence ID" value="sdigi.contig1075.g10163.t1"/>
    <property type="gene ID" value="sdigi.contig1075.g10163"/>
</dbReference>
<evidence type="ECO:0000313" key="1">
    <source>
        <dbReference type="Proteomes" id="UP000887581"/>
    </source>
</evidence>
<proteinExistence type="predicted"/>
<protein>
    <submittedName>
        <fullName evidence="2">Uncharacterized protein</fullName>
    </submittedName>
</protein>
<accession>A0A915PGR4</accession>
<keyword evidence="1" id="KW-1185">Reference proteome</keyword>
<name>A0A915PGR4_9BILA</name>